<accession>A0AAV2MKQ4</accession>
<feature type="region of interest" description="Disordered" evidence="1">
    <location>
        <begin position="1"/>
        <end position="21"/>
    </location>
</feature>
<feature type="compositionally biased region" description="Polar residues" evidence="1">
    <location>
        <begin position="11"/>
        <end position="21"/>
    </location>
</feature>
<dbReference type="EMBL" id="OZ035830">
    <property type="protein sequence ID" value="CAL1614039.1"/>
    <property type="molecule type" value="Genomic_DNA"/>
</dbReference>
<dbReference type="AlphaFoldDB" id="A0AAV2MKQ4"/>
<dbReference type="Proteomes" id="UP001497482">
    <property type="component" value="Chromosome 8"/>
</dbReference>
<evidence type="ECO:0000313" key="2">
    <source>
        <dbReference type="EMBL" id="CAL1614039.1"/>
    </source>
</evidence>
<evidence type="ECO:0000256" key="1">
    <source>
        <dbReference type="SAM" id="MobiDB-lite"/>
    </source>
</evidence>
<protein>
    <submittedName>
        <fullName evidence="2">Uncharacterized protein</fullName>
    </submittedName>
</protein>
<feature type="region of interest" description="Disordered" evidence="1">
    <location>
        <begin position="36"/>
        <end position="86"/>
    </location>
</feature>
<evidence type="ECO:0000313" key="3">
    <source>
        <dbReference type="Proteomes" id="UP001497482"/>
    </source>
</evidence>
<proteinExistence type="predicted"/>
<keyword evidence="3" id="KW-1185">Reference proteome</keyword>
<feature type="compositionally biased region" description="Basic and acidic residues" evidence="1">
    <location>
        <begin position="73"/>
        <end position="84"/>
    </location>
</feature>
<sequence length="112" mass="12259">MTKTGGGTANRGKNTSSIQSSVDRVIQDFIQGRRRWSAAQSQDQVYNLNHPGSKRTRHLSRGPGPSSRPPVKVKSDRERDKPDWHGNGICCLGANVPTLNTSCSILPPRIPI</sequence>
<name>A0AAV2MKQ4_KNICA</name>
<reference evidence="2 3" key="1">
    <citation type="submission" date="2024-04" db="EMBL/GenBank/DDBJ databases">
        <authorList>
            <person name="Waldvogel A.-M."/>
            <person name="Schoenle A."/>
        </authorList>
    </citation>
    <scope>NUCLEOTIDE SEQUENCE [LARGE SCALE GENOMIC DNA]</scope>
</reference>
<feature type="compositionally biased region" description="Low complexity" evidence="1">
    <location>
        <begin position="61"/>
        <end position="72"/>
    </location>
</feature>
<feature type="compositionally biased region" description="Polar residues" evidence="1">
    <location>
        <begin position="38"/>
        <end position="47"/>
    </location>
</feature>
<gene>
    <name evidence="2" type="ORF">KC01_LOCUS40136</name>
</gene>
<organism evidence="2 3">
    <name type="scientific">Knipowitschia caucasica</name>
    <name type="common">Caucasian dwarf goby</name>
    <name type="synonym">Pomatoschistus caucasicus</name>
    <dbReference type="NCBI Taxonomy" id="637954"/>
    <lineage>
        <taxon>Eukaryota</taxon>
        <taxon>Metazoa</taxon>
        <taxon>Chordata</taxon>
        <taxon>Craniata</taxon>
        <taxon>Vertebrata</taxon>
        <taxon>Euteleostomi</taxon>
        <taxon>Actinopterygii</taxon>
        <taxon>Neopterygii</taxon>
        <taxon>Teleostei</taxon>
        <taxon>Neoteleostei</taxon>
        <taxon>Acanthomorphata</taxon>
        <taxon>Gobiaria</taxon>
        <taxon>Gobiiformes</taxon>
        <taxon>Gobioidei</taxon>
        <taxon>Gobiidae</taxon>
        <taxon>Gobiinae</taxon>
        <taxon>Knipowitschia</taxon>
    </lineage>
</organism>